<feature type="transmembrane region" description="Helical" evidence="4">
    <location>
        <begin position="12"/>
        <end position="36"/>
    </location>
</feature>
<dbReference type="Gene3D" id="3.60.21.10">
    <property type="match status" value="1"/>
</dbReference>
<evidence type="ECO:0000256" key="3">
    <source>
        <dbReference type="ARBA" id="ARBA00012643"/>
    </source>
</evidence>
<dbReference type="Pfam" id="PF02872">
    <property type="entry name" value="5_nucleotid_C"/>
    <property type="match status" value="1"/>
</dbReference>
<comment type="similarity">
    <text evidence="2">Belongs to the 5'-nucleotidase family.</text>
</comment>
<evidence type="ECO:0000256" key="4">
    <source>
        <dbReference type="SAM" id="Phobius"/>
    </source>
</evidence>
<comment type="catalytic activity">
    <reaction evidence="1">
        <text>a ribonucleoside 5'-phosphate + H2O = a ribonucleoside + phosphate</text>
        <dbReference type="Rhea" id="RHEA:12484"/>
        <dbReference type="ChEBI" id="CHEBI:15377"/>
        <dbReference type="ChEBI" id="CHEBI:18254"/>
        <dbReference type="ChEBI" id="CHEBI:43474"/>
        <dbReference type="ChEBI" id="CHEBI:58043"/>
        <dbReference type="EC" id="3.1.3.5"/>
    </reaction>
</comment>
<dbReference type="Proteomes" id="UP000663823">
    <property type="component" value="Unassembled WGS sequence"/>
</dbReference>
<evidence type="ECO:0000313" key="7">
    <source>
        <dbReference type="EMBL" id="CAF4002483.1"/>
    </source>
</evidence>
<dbReference type="EC" id="3.1.3.5" evidence="3"/>
<sequence length="275" mass="31188">MLSSTRTKLYRLWTKVIAPLLIIVLTILTIIFAISWHRRKFSLSRKLAVDKALSQSKTNGTELRGRQMIPTMNVLSLDFIAFGNHEFDYDEIDITARMDESKFTWISSNVFNIKTNKSFHTTFVISDVQDDEKTSEIINYWFNLTIQGFEAVGFHPNRTVSCLLSSIELDGRFASVRNFPTLLSNFSCECMVYATADSQTIIGLFDSGSIRIDDILKGTITEYDILRTLSYQNILYSLSVPGKTLAGVLTDSMSLKGNDMFLSYTRVKTIDQGKT</sequence>
<dbReference type="AlphaFoldDB" id="A0A819NV55"/>
<dbReference type="Gene3D" id="3.90.780.10">
    <property type="entry name" value="5'-Nucleotidase, C-terminal domain"/>
    <property type="match status" value="1"/>
</dbReference>
<dbReference type="OrthoDB" id="10252235at2759"/>
<dbReference type="PANTHER" id="PTHR11575:SF24">
    <property type="entry name" value="5'-NUCLEOTIDASE"/>
    <property type="match status" value="1"/>
</dbReference>
<reference evidence="7" key="1">
    <citation type="submission" date="2021-02" db="EMBL/GenBank/DDBJ databases">
        <authorList>
            <person name="Nowell W R."/>
        </authorList>
    </citation>
    <scope>NUCLEOTIDE SEQUENCE</scope>
</reference>
<dbReference type="PANTHER" id="PTHR11575">
    <property type="entry name" value="5'-NUCLEOTIDASE-RELATED"/>
    <property type="match status" value="1"/>
</dbReference>
<evidence type="ECO:0000259" key="5">
    <source>
        <dbReference type="Pfam" id="PF02872"/>
    </source>
</evidence>
<dbReference type="GO" id="GO:0009166">
    <property type="term" value="P:nucleotide catabolic process"/>
    <property type="evidence" value="ECO:0007669"/>
    <property type="project" value="InterPro"/>
</dbReference>
<evidence type="ECO:0000256" key="2">
    <source>
        <dbReference type="ARBA" id="ARBA00006654"/>
    </source>
</evidence>
<dbReference type="EMBL" id="CAJNOO010002072">
    <property type="protein sequence ID" value="CAF1233160.1"/>
    <property type="molecule type" value="Genomic_DNA"/>
</dbReference>
<dbReference type="InterPro" id="IPR006179">
    <property type="entry name" value="5_nucleotidase/apyrase"/>
</dbReference>
<keyword evidence="4" id="KW-0472">Membrane</keyword>
<dbReference type="InterPro" id="IPR008334">
    <property type="entry name" value="5'-Nucleotdase_C"/>
</dbReference>
<proteinExistence type="inferred from homology"/>
<name>A0A819NV55_9BILA</name>
<dbReference type="EMBL" id="CAJOAX010007170">
    <property type="protein sequence ID" value="CAF4002483.1"/>
    <property type="molecule type" value="Genomic_DNA"/>
</dbReference>
<evidence type="ECO:0000313" key="6">
    <source>
        <dbReference type="EMBL" id="CAF1233160.1"/>
    </source>
</evidence>
<dbReference type="InterPro" id="IPR029052">
    <property type="entry name" value="Metallo-depent_PP-like"/>
</dbReference>
<dbReference type="SUPFAM" id="SSF55816">
    <property type="entry name" value="5'-nucleotidase (syn. UDP-sugar hydrolase), C-terminal domain"/>
    <property type="match status" value="1"/>
</dbReference>
<accession>A0A819NV55</accession>
<organism evidence="7 8">
    <name type="scientific">Rotaria sordida</name>
    <dbReference type="NCBI Taxonomy" id="392033"/>
    <lineage>
        <taxon>Eukaryota</taxon>
        <taxon>Metazoa</taxon>
        <taxon>Spiralia</taxon>
        <taxon>Gnathifera</taxon>
        <taxon>Rotifera</taxon>
        <taxon>Eurotatoria</taxon>
        <taxon>Bdelloidea</taxon>
        <taxon>Philodinida</taxon>
        <taxon>Philodinidae</taxon>
        <taxon>Rotaria</taxon>
    </lineage>
</organism>
<evidence type="ECO:0000313" key="8">
    <source>
        <dbReference type="Proteomes" id="UP000663823"/>
    </source>
</evidence>
<dbReference type="SUPFAM" id="SSF56300">
    <property type="entry name" value="Metallo-dependent phosphatases"/>
    <property type="match status" value="1"/>
</dbReference>
<dbReference type="Proteomes" id="UP000663882">
    <property type="component" value="Unassembled WGS sequence"/>
</dbReference>
<comment type="caution">
    <text evidence="7">The sequence shown here is derived from an EMBL/GenBank/DDBJ whole genome shotgun (WGS) entry which is preliminary data.</text>
</comment>
<dbReference type="GO" id="GO:0008253">
    <property type="term" value="F:5'-nucleotidase activity"/>
    <property type="evidence" value="ECO:0007669"/>
    <property type="project" value="UniProtKB-EC"/>
</dbReference>
<feature type="domain" description="5'-Nucleotidase C-terminal" evidence="5">
    <location>
        <begin position="174"/>
        <end position="252"/>
    </location>
</feature>
<evidence type="ECO:0000256" key="1">
    <source>
        <dbReference type="ARBA" id="ARBA00000815"/>
    </source>
</evidence>
<gene>
    <name evidence="7" type="ORF">OTI717_LOCUS29092</name>
    <name evidence="6" type="ORF">RFH988_LOCUS26277</name>
</gene>
<dbReference type="InterPro" id="IPR036907">
    <property type="entry name" value="5'-Nucleotdase_C_sf"/>
</dbReference>
<keyword evidence="4" id="KW-1133">Transmembrane helix</keyword>
<protein>
    <recommendedName>
        <fullName evidence="3">5'-nucleotidase</fullName>
        <ecNumber evidence="3">3.1.3.5</ecNumber>
    </recommendedName>
</protein>
<keyword evidence="4" id="KW-0812">Transmembrane</keyword>